<dbReference type="Gene3D" id="2.60.120.260">
    <property type="entry name" value="Galactose-binding domain-like"/>
    <property type="match status" value="1"/>
</dbReference>
<proteinExistence type="inferred from homology"/>
<dbReference type="Proteomes" id="UP000074310">
    <property type="component" value="Unassembled WGS sequence"/>
</dbReference>
<dbReference type="AlphaFoldDB" id="A0A147HU44"/>
<keyword evidence="8" id="KW-1185">Reference proteome</keyword>
<reference evidence="7 8" key="1">
    <citation type="journal article" date="2016" name="Front. Microbiol.">
        <title>Genomic Resource of Rice Seed Associated Bacteria.</title>
        <authorList>
            <person name="Midha S."/>
            <person name="Bansal K."/>
            <person name="Sharma S."/>
            <person name="Kumar N."/>
            <person name="Patil P.P."/>
            <person name="Chaudhry V."/>
            <person name="Patil P.B."/>
        </authorList>
    </citation>
    <scope>NUCLEOTIDE SEQUENCE [LARGE SCALE GENOMIC DNA]</scope>
    <source>
        <strain evidence="7 8">NS334</strain>
    </source>
</reference>
<comment type="similarity">
    <text evidence="2">Belongs to the glycosyl hydrolase 2 family.</text>
</comment>
<comment type="caution">
    <text evidence="7">The sequence shown here is derived from an EMBL/GenBank/DDBJ whole genome shotgun (WGS) entry which is preliminary data.</text>
</comment>
<dbReference type="InterPro" id="IPR008979">
    <property type="entry name" value="Galactose-bd-like_sf"/>
</dbReference>
<dbReference type="SUPFAM" id="SSF49785">
    <property type="entry name" value="Galactose-binding domain-like"/>
    <property type="match status" value="1"/>
</dbReference>
<evidence type="ECO:0000256" key="3">
    <source>
        <dbReference type="ARBA" id="ARBA00012756"/>
    </source>
</evidence>
<protein>
    <recommendedName>
        <fullName evidence="3">beta-galactosidase</fullName>
        <ecNumber evidence="3">3.2.1.23</ecNumber>
    </recommendedName>
</protein>
<evidence type="ECO:0000256" key="1">
    <source>
        <dbReference type="ARBA" id="ARBA00001412"/>
    </source>
</evidence>
<feature type="non-terminal residue" evidence="7">
    <location>
        <position position="235"/>
    </location>
</feature>
<dbReference type="GO" id="GO:0004565">
    <property type="term" value="F:beta-galactosidase activity"/>
    <property type="evidence" value="ECO:0007669"/>
    <property type="project" value="UniProtKB-EC"/>
</dbReference>
<dbReference type="GO" id="GO:0005990">
    <property type="term" value="P:lactose catabolic process"/>
    <property type="evidence" value="ECO:0007669"/>
    <property type="project" value="TreeGrafter"/>
</dbReference>
<evidence type="ECO:0000313" key="7">
    <source>
        <dbReference type="EMBL" id="KTT68364.1"/>
    </source>
</evidence>
<organism evidence="7 8">
    <name type="scientific">Sphingomonas endophytica</name>
    <dbReference type="NCBI Taxonomy" id="869719"/>
    <lineage>
        <taxon>Bacteria</taxon>
        <taxon>Pseudomonadati</taxon>
        <taxon>Pseudomonadota</taxon>
        <taxon>Alphaproteobacteria</taxon>
        <taxon>Sphingomonadales</taxon>
        <taxon>Sphingomonadaceae</taxon>
        <taxon>Sphingomonas</taxon>
    </lineage>
</organism>
<name>A0A147HU44_9SPHN</name>
<dbReference type="PANTHER" id="PTHR46323">
    <property type="entry name" value="BETA-GALACTOSIDASE"/>
    <property type="match status" value="1"/>
</dbReference>
<evidence type="ECO:0000256" key="4">
    <source>
        <dbReference type="ARBA" id="ARBA00022801"/>
    </source>
</evidence>
<dbReference type="InterPro" id="IPR006104">
    <property type="entry name" value="Glyco_hydro_2_N"/>
</dbReference>
<evidence type="ECO:0000313" key="8">
    <source>
        <dbReference type="Proteomes" id="UP000074310"/>
    </source>
</evidence>
<evidence type="ECO:0000256" key="5">
    <source>
        <dbReference type="ARBA" id="ARBA00023295"/>
    </source>
</evidence>
<keyword evidence="5" id="KW-0326">Glycosidase</keyword>
<evidence type="ECO:0000256" key="2">
    <source>
        <dbReference type="ARBA" id="ARBA00007401"/>
    </source>
</evidence>
<dbReference type="Pfam" id="PF02837">
    <property type="entry name" value="Glyco_hydro_2_N"/>
    <property type="match status" value="1"/>
</dbReference>
<keyword evidence="4" id="KW-0378">Hydrolase</keyword>
<dbReference type="PANTHER" id="PTHR46323:SF2">
    <property type="entry name" value="BETA-GALACTOSIDASE"/>
    <property type="match status" value="1"/>
</dbReference>
<evidence type="ECO:0000259" key="6">
    <source>
        <dbReference type="Pfam" id="PF02837"/>
    </source>
</evidence>
<gene>
    <name evidence="7" type="ORF">NS334_16210</name>
</gene>
<sequence length="235" mass="26281">MLAMLMSTSAATGAIAQTIAPAEWERPEVIRIGAEPMHATFDGFETRAGALSEDAKRSRYHLSLDGRWRFQHSPSPEARPIGFERPDYDVSRWGTIAVPGILQAEGQGTPVFIGGGYPFPKNQPWIDHKLNEVGSYRREVTIPAHFAGRRLLLTVGAAGAAYHLWVNGERIGYSEDSKLPAEFDVTRAMHAGTNTVAIELYRYADGSYLEDQDFWRVNGCPLYPYDADEEEERYN</sequence>
<dbReference type="EC" id="3.2.1.23" evidence="3"/>
<dbReference type="GO" id="GO:0009341">
    <property type="term" value="C:beta-galactosidase complex"/>
    <property type="evidence" value="ECO:0007669"/>
    <property type="project" value="TreeGrafter"/>
</dbReference>
<feature type="domain" description="Glycosyl hydrolases family 2 sugar binding" evidence="6">
    <location>
        <begin position="63"/>
        <end position="219"/>
    </location>
</feature>
<accession>A0A147HU44</accession>
<dbReference type="EMBL" id="LDTB01000108">
    <property type="protein sequence ID" value="KTT68364.1"/>
    <property type="molecule type" value="Genomic_DNA"/>
</dbReference>
<dbReference type="InterPro" id="IPR050347">
    <property type="entry name" value="Bact_Beta-galactosidase"/>
</dbReference>
<comment type="catalytic activity">
    <reaction evidence="1">
        <text>Hydrolysis of terminal non-reducing beta-D-galactose residues in beta-D-galactosides.</text>
        <dbReference type="EC" id="3.2.1.23"/>
    </reaction>
</comment>